<evidence type="ECO:0000313" key="1">
    <source>
        <dbReference type="EMBL" id="KAA8536422.1"/>
    </source>
</evidence>
<organism evidence="1 2">
    <name type="scientific">Nyssa sinensis</name>
    <dbReference type="NCBI Taxonomy" id="561372"/>
    <lineage>
        <taxon>Eukaryota</taxon>
        <taxon>Viridiplantae</taxon>
        <taxon>Streptophyta</taxon>
        <taxon>Embryophyta</taxon>
        <taxon>Tracheophyta</taxon>
        <taxon>Spermatophyta</taxon>
        <taxon>Magnoliopsida</taxon>
        <taxon>eudicotyledons</taxon>
        <taxon>Gunneridae</taxon>
        <taxon>Pentapetalae</taxon>
        <taxon>asterids</taxon>
        <taxon>Cornales</taxon>
        <taxon>Nyssaceae</taxon>
        <taxon>Nyssa</taxon>
    </lineage>
</organism>
<accession>A0A5J5B3H4</accession>
<dbReference type="Proteomes" id="UP000325577">
    <property type="component" value="Linkage Group LG16"/>
</dbReference>
<reference evidence="1 2" key="1">
    <citation type="submission" date="2019-09" db="EMBL/GenBank/DDBJ databases">
        <title>A chromosome-level genome assembly of the Chinese tupelo Nyssa sinensis.</title>
        <authorList>
            <person name="Yang X."/>
            <person name="Kang M."/>
            <person name="Yang Y."/>
            <person name="Xiong H."/>
            <person name="Wang M."/>
            <person name="Zhang Z."/>
            <person name="Wang Z."/>
            <person name="Wu H."/>
            <person name="Ma T."/>
            <person name="Liu J."/>
            <person name="Xi Z."/>
        </authorList>
    </citation>
    <scope>NUCLEOTIDE SEQUENCE [LARGE SCALE GENOMIC DNA]</scope>
    <source>
        <strain evidence="1">J267</strain>
        <tissue evidence="1">Leaf</tissue>
    </source>
</reference>
<keyword evidence="2" id="KW-1185">Reference proteome</keyword>
<sequence>MHRAVVNNKATRISIAIANGPSLDTIVSPLVELVNSESHPTVYIPMKYKEYLEIQETKKIDGKSSLDHTIKDFSILVQLILIKHLKLLLHHGQRYQRTVHFMRHTHGAIHHQFE</sequence>
<name>A0A5J5B3H4_9ASTE</name>
<dbReference type="SUPFAM" id="SSF51197">
    <property type="entry name" value="Clavaminate synthase-like"/>
    <property type="match status" value="1"/>
</dbReference>
<evidence type="ECO:0000313" key="2">
    <source>
        <dbReference type="Proteomes" id="UP000325577"/>
    </source>
</evidence>
<dbReference type="EMBL" id="CM018039">
    <property type="protein sequence ID" value="KAA8536422.1"/>
    <property type="molecule type" value="Genomic_DNA"/>
</dbReference>
<protein>
    <submittedName>
        <fullName evidence="1">Uncharacterized protein</fullName>
    </submittedName>
</protein>
<dbReference type="OrthoDB" id="288590at2759"/>
<dbReference type="AlphaFoldDB" id="A0A5J5B3H4"/>
<proteinExistence type="predicted"/>
<dbReference type="Gene3D" id="2.60.120.330">
    <property type="entry name" value="B-lactam Antibiotic, Isopenicillin N Synthase, Chain"/>
    <property type="match status" value="1"/>
</dbReference>
<dbReference type="InterPro" id="IPR027443">
    <property type="entry name" value="IPNS-like_sf"/>
</dbReference>
<gene>
    <name evidence="1" type="ORF">F0562_028900</name>
</gene>